<keyword evidence="3" id="KW-0964">Secreted</keyword>
<evidence type="ECO:0000259" key="10">
    <source>
        <dbReference type="Pfam" id="PF17973"/>
    </source>
</evidence>
<dbReference type="Pfam" id="PF17973">
    <property type="entry name" value="bMG10"/>
    <property type="match status" value="1"/>
</dbReference>
<keyword evidence="7" id="KW-0378">Hydrolase</keyword>
<name>A0A2J8AI94_9CHLO</name>
<evidence type="ECO:0000256" key="9">
    <source>
        <dbReference type="ARBA" id="ARBA00023049"/>
    </source>
</evidence>
<gene>
    <name evidence="11" type="ORF">TSOC_000850</name>
</gene>
<evidence type="ECO:0000256" key="2">
    <source>
        <dbReference type="ARBA" id="ARBA00004613"/>
    </source>
</evidence>
<keyword evidence="4" id="KW-0645">Protease</keyword>
<evidence type="ECO:0000256" key="5">
    <source>
        <dbReference type="ARBA" id="ARBA00022723"/>
    </source>
</evidence>
<keyword evidence="6" id="KW-0732">Signal</keyword>
<comment type="cofactor">
    <cofactor evidence="1">
        <name>Zn(2+)</name>
        <dbReference type="ChEBI" id="CHEBI:29105"/>
    </cofactor>
</comment>
<keyword evidence="5" id="KW-0479">Metal-binding</keyword>
<dbReference type="PANTHER" id="PTHR13062">
    <property type="entry name" value="COLLAGENASE"/>
    <property type="match status" value="1"/>
</dbReference>
<dbReference type="OrthoDB" id="543368at2759"/>
<dbReference type="Gene3D" id="2.10.25.10">
    <property type="entry name" value="Laminin"/>
    <property type="match status" value="1"/>
</dbReference>
<dbReference type="AlphaFoldDB" id="A0A2J8AI94"/>
<dbReference type="InterPro" id="IPR041246">
    <property type="entry name" value="Bact_MG10"/>
</dbReference>
<evidence type="ECO:0000313" key="11">
    <source>
        <dbReference type="EMBL" id="PNH12231.1"/>
    </source>
</evidence>
<dbReference type="GO" id="GO:0046872">
    <property type="term" value="F:metal ion binding"/>
    <property type="evidence" value="ECO:0007669"/>
    <property type="project" value="UniProtKB-KW"/>
</dbReference>
<accession>A0A2J8AI94</accession>
<keyword evidence="8" id="KW-0862">Zinc</keyword>
<dbReference type="EMBL" id="PGGS01000012">
    <property type="protein sequence ID" value="PNH12231.1"/>
    <property type="molecule type" value="Genomic_DNA"/>
</dbReference>
<protein>
    <recommendedName>
        <fullName evidence="10">Bacterial alpha-2-macroglobulin MG10 domain-containing protein</fullName>
    </recommendedName>
</protein>
<evidence type="ECO:0000256" key="1">
    <source>
        <dbReference type="ARBA" id="ARBA00001947"/>
    </source>
</evidence>
<evidence type="ECO:0000256" key="7">
    <source>
        <dbReference type="ARBA" id="ARBA00022801"/>
    </source>
</evidence>
<evidence type="ECO:0000256" key="8">
    <source>
        <dbReference type="ARBA" id="ARBA00022833"/>
    </source>
</evidence>
<dbReference type="GO" id="GO:0005576">
    <property type="term" value="C:extracellular region"/>
    <property type="evidence" value="ECO:0007669"/>
    <property type="project" value="UniProtKB-SubCell"/>
</dbReference>
<comment type="caution">
    <text evidence="11">The sequence shown here is derived from an EMBL/GenBank/DDBJ whole genome shotgun (WGS) entry which is preliminary data.</text>
</comment>
<evidence type="ECO:0000256" key="4">
    <source>
        <dbReference type="ARBA" id="ARBA00022670"/>
    </source>
</evidence>
<keyword evidence="12" id="KW-1185">Reference proteome</keyword>
<feature type="domain" description="Bacterial alpha-2-macroglobulin MG10" evidence="10">
    <location>
        <begin position="13"/>
        <end position="111"/>
    </location>
</feature>
<organism evidence="11 12">
    <name type="scientific">Tetrabaena socialis</name>
    <dbReference type="NCBI Taxonomy" id="47790"/>
    <lineage>
        <taxon>Eukaryota</taxon>
        <taxon>Viridiplantae</taxon>
        <taxon>Chlorophyta</taxon>
        <taxon>core chlorophytes</taxon>
        <taxon>Chlorophyceae</taxon>
        <taxon>CS clade</taxon>
        <taxon>Chlamydomonadales</taxon>
        <taxon>Tetrabaenaceae</taxon>
        <taxon>Tetrabaena</taxon>
    </lineage>
</organism>
<comment type="subcellular location">
    <subcellularLocation>
        <location evidence="2">Secreted</location>
    </subcellularLocation>
</comment>
<dbReference type="Proteomes" id="UP000236333">
    <property type="component" value="Unassembled WGS sequence"/>
</dbReference>
<reference evidence="11 12" key="1">
    <citation type="journal article" date="2017" name="Mol. Biol. Evol.">
        <title>The 4-celled Tetrabaena socialis nuclear genome reveals the essential components for genetic control of cell number at the origin of multicellularity in the volvocine lineage.</title>
        <authorList>
            <person name="Featherston J."/>
            <person name="Arakaki Y."/>
            <person name="Hanschen E.R."/>
            <person name="Ferris P.J."/>
            <person name="Michod R.E."/>
            <person name="Olson B.J.S.C."/>
            <person name="Nozaki H."/>
            <person name="Durand P.M."/>
        </authorList>
    </citation>
    <scope>NUCLEOTIDE SEQUENCE [LARGE SCALE GENOMIC DNA]</scope>
    <source>
        <strain evidence="11 12">NIES-571</strain>
    </source>
</reference>
<dbReference type="PANTHER" id="PTHR13062:SF12">
    <property type="entry name" value="ALPHA-2-MACROGLOBULIN DOMAIN-CONTAINING PROTEIN"/>
    <property type="match status" value="1"/>
</dbReference>
<keyword evidence="9" id="KW-0482">Metalloprotease</keyword>
<evidence type="ECO:0000256" key="3">
    <source>
        <dbReference type="ARBA" id="ARBA00022525"/>
    </source>
</evidence>
<dbReference type="GO" id="GO:0008237">
    <property type="term" value="F:metallopeptidase activity"/>
    <property type="evidence" value="ECO:0007669"/>
    <property type="project" value="UniProtKB-KW"/>
</dbReference>
<sequence length="175" mass="17767">MGGRSPSGRRVSSVPLGSVVALTVQLTTPDDLGAVTLSVMMPGGLEPLDPNVATDLSSSCGAGAETRPSMVTFSYMRLTAGTSSVTIRAVAASVGTFELPPIRASADDQPELMGLTAGGKFTVCADCAGPTYGNPLPPPKPCPRDCNGNGVCNLKTGKCQCDPAFRKSDCSSVVA</sequence>
<evidence type="ECO:0000256" key="6">
    <source>
        <dbReference type="ARBA" id="ARBA00022729"/>
    </source>
</evidence>
<dbReference type="GO" id="GO:0006508">
    <property type="term" value="P:proteolysis"/>
    <property type="evidence" value="ECO:0007669"/>
    <property type="project" value="UniProtKB-KW"/>
</dbReference>
<evidence type="ECO:0000313" key="12">
    <source>
        <dbReference type="Proteomes" id="UP000236333"/>
    </source>
</evidence>
<proteinExistence type="predicted"/>